<reference evidence="2 3" key="1">
    <citation type="submission" date="2020-04" db="EMBL/GenBank/DDBJ databases">
        <authorList>
            <person name="Laetsch R D."/>
            <person name="Stevens L."/>
            <person name="Kumar S."/>
            <person name="Blaxter L. M."/>
        </authorList>
    </citation>
    <scope>NUCLEOTIDE SEQUENCE [LARGE SCALE GENOMIC DNA]</scope>
</reference>
<feature type="compositionally biased region" description="Basic and acidic residues" evidence="1">
    <location>
        <begin position="23"/>
        <end position="44"/>
    </location>
</feature>
<accession>A0A8S1F397</accession>
<evidence type="ECO:0000313" key="2">
    <source>
        <dbReference type="EMBL" id="CAB3408098.1"/>
    </source>
</evidence>
<proteinExistence type="predicted"/>
<dbReference type="AlphaFoldDB" id="A0A8S1F397"/>
<evidence type="ECO:0000256" key="1">
    <source>
        <dbReference type="SAM" id="MobiDB-lite"/>
    </source>
</evidence>
<sequence length="298" mass="33545">MPKISKINQADSADSKLNSSKPKLIESEVKEASRRTPKIVEDIKSTANSRENTPEVKAQLSFTMVTRSKTRLARKQDGSEQEDAATPKRQKVKGEVETPKKIGVNNKESTKSGKNSSKPKTVAKSVSEESNKSSKNRASPVRRVAYATRRKTSSENHTINPMDKRPSSECSMDVQLDSNEHSDDENMKVNEGKAATKNNLLNEETAKRFSAWNTKLDDVTLNEYNSVSRKRKATIFGVPLDEIVKAKKQMTLIDAWNKTTDVVPTKNDDRFDAEFRRYLAENKKATKDFEAGYILNNR</sequence>
<gene>
    <name evidence="2" type="ORF">CBOVIS_LOCUS9924</name>
</gene>
<evidence type="ECO:0000313" key="3">
    <source>
        <dbReference type="Proteomes" id="UP000494206"/>
    </source>
</evidence>
<feature type="compositionally biased region" description="Polar residues" evidence="1">
    <location>
        <begin position="1"/>
        <end position="21"/>
    </location>
</feature>
<organism evidence="2 3">
    <name type="scientific">Caenorhabditis bovis</name>
    <dbReference type="NCBI Taxonomy" id="2654633"/>
    <lineage>
        <taxon>Eukaryota</taxon>
        <taxon>Metazoa</taxon>
        <taxon>Ecdysozoa</taxon>
        <taxon>Nematoda</taxon>
        <taxon>Chromadorea</taxon>
        <taxon>Rhabditida</taxon>
        <taxon>Rhabditina</taxon>
        <taxon>Rhabditomorpha</taxon>
        <taxon>Rhabditoidea</taxon>
        <taxon>Rhabditidae</taxon>
        <taxon>Peloderinae</taxon>
        <taxon>Caenorhabditis</taxon>
    </lineage>
</organism>
<dbReference type="Proteomes" id="UP000494206">
    <property type="component" value="Unassembled WGS sequence"/>
</dbReference>
<protein>
    <submittedName>
        <fullName evidence="2">Uncharacterized protein</fullName>
    </submittedName>
</protein>
<feature type="region of interest" description="Disordered" evidence="1">
    <location>
        <begin position="1"/>
        <end position="172"/>
    </location>
</feature>
<dbReference type="EMBL" id="CADEPM010000006">
    <property type="protein sequence ID" value="CAB3408098.1"/>
    <property type="molecule type" value="Genomic_DNA"/>
</dbReference>
<name>A0A8S1F397_9PELO</name>
<keyword evidence="3" id="KW-1185">Reference proteome</keyword>
<comment type="caution">
    <text evidence="2">The sequence shown here is derived from an EMBL/GenBank/DDBJ whole genome shotgun (WGS) entry which is preliminary data.</text>
</comment>